<feature type="region of interest" description="Disordered" evidence="1">
    <location>
        <begin position="16"/>
        <end position="66"/>
    </location>
</feature>
<organism evidence="2 3">
    <name type="scientific">Collybia nuda</name>
    <dbReference type="NCBI Taxonomy" id="64659"/>
    <lineage>
        <taxon>Eukaryota</taxon>
        <taxon>Fungi</taxon>
        <taxon>Dikarya</taxon>
        <taxon>Basidiomycota</taxon>
        <taxon>Agaricomycotina</taxon>
        <taxon>Agaricomycetes</taxon>
        <taxon>Agaricomycetidae</taxon>
        <taxon>Agaricales</taxon>
        <taxon>Tricholomatineae</taxon>
        <taxon>Clitocybaceae</taxon>
        <taxon>Collybia</taxon>
    </lineage>
</organism>
<feature type="region of interest" description="Disordered" evidence="1">
    <location>
        <begin position="79"/>
        <end position="116"/>
    </location>
</feature>
<evidence type="ECO:0000256" key="1">
    <source>
        <dbReference type="SAM" id="MobiDB-lite"/>
    </source>
</evidence>
<reference evidence="2" key="1">
    <citation type="submission" date="2020-11" db="EMBL/GenBank/DDBJ databases">
        <authorList>
            <consortium name="DOE Joint Genome Institute"/>
            <person name="Ahrendt S."/>
            <person name="Riley R."/>
            <person name="Andreopoulos W."/>
            <person name="Labutti K."/>
            <person name="Pangilinan J."/>
            <person name="Ruiz-Duenas F.J."/>
            <person name="Barrasa J.M."/>
            <person name="Sanchez-Garcia M."/>
            <person name="Camarero S."/>
            <person name="Miyauchi S."/>
            <person name="Serrano A."/>
            <person name="Linde D."/>
            <person name="Babiker R."/>
            <person name="Drula E."/>
            <person name="Ayuso-Fernandez I."/>
            <person name="Pacheco R."/>
            <person name="Padilla G."/>
            <person name="Ferreira P."/>
            <person name="Barriuso J."/>
            <person name="Kellner H."/>
            <person name="Castanera R."/>
            <person name="Alfaro M."/>
            <person name="Ramirez L."/>
            <person name="Pisabarro A.G."/>
            <person name="Kuo A."/>
            <person name="Tritt A."/>
            <person name="Lipzen A."/>
            <person name="He G."/>
            <person name="Yan M."/>
            <person name="Ng V."/>
            <person name="Cullen D."/>
            <person name="Martin F."/>
            <person name="Rosso M.-N."/>
            <person name="Henrissat B."/>
            <person name="Hibbett D."/>
            <person name="Martinez A.T."/>
            <person name="Grigoriev I.V."/>
        </authorList>
    </citation>
    <scope>NUCLEOTIDE SEQUENCE</scope>
    <source>
        <strain evidence="2">CBS 247.69</strain>
    </source>
</reference>
<proteinExistence type="predicted"/>
<protein>
    <submittedName>
        <fullName evidence="2">Uncharacterized protein</fullName>
    </submittedName>
</protein>
<accession>A0A9P5XUF4</accession>
<feature type="compositionally biased region" description="Acidic residues" evidence="1">
    <location>
        <begin position="85"/>
        <end position="97"/>
    </location>
</feature>
<name>A0A9P5XUF4_9AGAR</name>
<comment type="caution">
    <text evidence="2">The sequence shown here is derived from an EMBL/GenBank/DDBJ whole genome shotgun (WGS) entry which is preliminary data.</text>
</comment>
<dbReference type="EMBL" id="MU150395">
    <property type="protein sequence ID" value="KAF9456929.1"/>
    <property type="molecule type" value="Genomic_DNA"/>
</dbReference>
<dbReference type="Proteomes" id="UP000807353">
    <property type="component" value="Unassembled WGS sequence"/>
</dbReference>
<sequence length="116" mass="13356">MPNDVLNTVRSFVDVEARVDNEEEDDSGEELDPDDFIDNEVNEDNRESSRATRPATSAVGRHDGDTQFDEFIYGIMKRSQAYREEESDEDSDDAENEENAHYSRLAEGFFFDEEMS</sequence>
<evidence type="ECO:0000313" key="3">
    <source>
        <dbReference type="Proteomes" id="UP000807353"/>
    </source>
</evidence>
<evidence type="ECO:0000313" key="2">
    <source>
        <dbReference type="EMBL" id="KAF9456929.1"/>
    </source>
</evidence>
<keyword evidence="3" id="KW-1185">Reference proteome</keyword>
<gene>
    <name evidence="2" type="ORF">BDZ94DRAFT_1314661</name>
</gene>
<feature type="compositionally biased region" description="Acidic residues" evidence="1">
    <location>
        <begin position="21"/>
        <end position="42"/>
    </location>
</feature>
<dbReference type="AlphaFoldDB" id="A0A9P5XUF4"/>